<dbReference type="EMBL" id="BMYX01000020">
    <property type="protein sequence ID" value="GGY24746.1"/>
    <property type="molecule type" value="Genomic_DNA"/>
</dbReference>
<reference evidence="1" key="2">
    <citation type="submission" date="2020-09" db="EMBL/GenBank/DDBJ databases">
        <authorList>
            <person name="Sun Q."/>
            <person name="Kim S."/>
        </authorList>
    </citation>
    <scope>NUCLEOTIDE SEQUENCE</scope>
    <source>
        <strain evidence="1">KCTC 32182</strain>
    </source>
</reference>
<proteinExistence type="predicted"/>
<gene>
    <name evidence="1" type="ORF">GCM10011289_30460</name>
</gene>
<protein>
    <submittedName>
        <fullName evidence="1">Uncharacterized protein</fullName>
    </submittedName>
</protein>
<sequence length="99" mass="11239">MDFSGVVPAVVRRVQYFSETDFAIPLAITVKGRGFVRFGEEWIEVQGSHEYITADRSYFGGGHVVVAYRWRYRNVGAETGQRSFQLPENEHVSKYFGAG</sequence>
<evidence type="ECO:0000313" key="2">
    <source>
        <dbReference type="Proteomes" id="UP000645257"/>
    </source>
</evidence>
<reference evidence="1" key="1">
    <citation type="journal article" date="2014" name="Int. J. Syst. Evol. Microbiol.">
        <title>Complete genome sequence of Corynebacterium casei LMG S-19264T (=DSM 44701T), isolated from a smear-ripened cheese.</title>
        <authorList>
            <consortium name="US DOE Joint Genome Institute (JGI-PGF)"/>
            <person name="Walter F."/>
            <person name="Albersmeier A."/>
            <person name="Kalinowski J."/>
            <person name="Ruckert C."/>
        </authorList>
    </citation>
    <scope>NUCLEOTIDE SEQUENCE</scope>
    <source>
        <strain evidence="1">KCTC 32182</strain>
    </source>
</reference>
<comment type="caution">
    <text evidence="1">The sequence shown here is derived from an EMBL/GenBank/DDBJ whole genome shotgun (WGS) entry which is preliminary data.</text>
</comment>
<organism evidence="1 2">
    <name type="scientific">Paludibacterium paludis</name>
    <dbReference type="NCBI Taxonomy" id="1225769"/>
    <lineage>
        <taxon>Bacteria</taxon>
        <taxon>Pseudomonadati</taxon>
        <taxon>Pseudomonadota</taxon>
        <taxon>Betaproteobacteria</taxon>
        <taxon>Neisseriales</taxon>
        <taxon>Chromobacteriaceae</taxon>
        <taxon>Paludibacterium</taxon>
    </lineage>
</organism>
<dbReference type="Proteomes" id="UP000645257">
    <property type="component" value="Unassembled WGS sequence"/>
</dbReference>
<keyword evidence="2" id="KW-1185">Reference proteome</keyword>
<dbReference type="AlphaFoldDB" id="A0A918P5S4"/>
<evidence type="ECO:0000313" key="1">
    <source>
        <dbReference type="EMBL" id="GGY24746.1"/>
    </source>
</evidence>
<accession>A0A918P5S4</accession>
<name>A0A918P5S4_9NEIS</name>